<comment type="cofactor">
    <cofactor evidence="2">
        <name>[3Fe-4S] cluster</name>
        <dbReference type="ChEBI" id="CHEBI:21137"/>
    </cofactor>
</comment>
<dbReference type="InterPro" id="IPR017932">
    <property type="entry name" value="GATase_2_dom"/>
</dbReference>
<keyword evidence="6" id="KW-0288">FMN</keyword>
<keyword evidence="9" id="KW-0560">Oxidoreductase</keyword>
<keyword evidence="11" id="KW-0411">Iron-sulfur</keyword>
<comment type="pathway">
    <text evidence="14">Amino-acid biosynthesis.</text>
</comment>
<comment type="caution">
    <text evidence="17">The sequence shown here is derived from an EMBL/GenBank/DDBJ whole genome shotgun (WGS) entry which is preliminary data.</text>
</comment>
<dbReference type="Proteomes" id="UP001501705">
    <property type="component" value="Unassembled WGS sequence"/>
</dbReference>
<evidence type="ECO:0000256" key="8">
    <source>
        <dbReference type="ARBA" id="ARBA00022962"/>
    </source>
</evidence>
<evidence type="ECO:0000256" key="12">
    <source>
        <dbReference type="ARBA" id="ARBA00023164"/>
    </source>
</evidence>
<dbReference type="Pfam" id="PF04898">
    <property type="entry name" value="Glu_syn_central"/>
    <property type="match status" value="1"/>
</dbReference>
<evidence type="ECO:0000313" key="17">
    <source>
        <dbReference type="EMBL" id="GAA1554304.1"/>
    </source>
</evidence>
<dbReference type="PROSITE" id="PS50020">
    <property type="entry name" value="WW_DOMAIN_2"/>
    <property type="match status" value="1"/>
</dbReference>
<dbReference type="CDD" id="cd00982">
    <property type="entry name" value="gltB_C"/>
    <property type="match status" value="1"/>
</dbReference>
<proteinExistence type="inferred from homology"/>
<dbReference type="CDD" id="cd02808">
    <property type="entry name" value="GltS_FMN"/>
    <property type="match status" value="1"/>
</dbReference>
<keyword evidence="10" id="KW-0408">Iron</keyword>
<evidence type="ECO:0000313" key="18">
    <source>
        <dbReference type="Proteomes" id="UP001501705"/>
    </source>
</evidence>
<dbReference type="Pfam" id="PF00310">
    <property type="entry name" value="GATase_2"/>
    <property type="match status" value="1"/>
</dbReference>
<dbReference type="InterPro" id="IPR013785">
    <property type="entry name" value="Aldolase_TIM"/>
</dbReference>
<dbReference type="InterPro" id="IPR050711">
    <property type="entry name" value="ET-N_metabolism_enzyme"/>
</dbReference>
<dbReference type="SUPFAM" id="SSF56235">
    <property type="entry name" value="N-terminal nucleophile aminohydrolases (Ntn hydrolases)"/>
    <property type="match status" value="1"/>
</dbReference>
<evidence type="ECO:0000256" key="5">
    <source>
        <dbReference type="ARBA" id="ARBA00022630"/>
    </source>
</evidence>
<keyword evidence="8" id="KW-0315">Glutamine amidotransferase</keyword>
<keyword evidence="7" id="KW-0479">Metal-binding</keyword>
<dbReference type="SUPFAM" id="SSF51395">
    <property type="entry name" value="FMN-linked oxidoreductases"/>
    <property type="match status" value="1"/>
</dbReference>
<evidence type="ECO:0000256" key="3">
    <source>
        <dbReference type="ARBA" id="ARBA00009716"/>
    </source>
</evidence>
<dbReference type="RefSeq" id="WP_344232013.1">
    <property type="nucleotide sequence ID" value="NZ_BAAAPH010000002.1"/>
</dbReference>
<reference evidence="18" key="1">
    <citation type="journal article" date="2019" name="Int. J. Syst. Evol. Microbiol.">
        <title>The Global Catalogue of Microorganisms (GCM) 10K type strain sequencing project: providing services to taxonomists for standard genome sequencing and annotation.</title>
        <authorList>
            <consortium name="The Broad Institute Genomics Platform"/>
            <consortium name="The Broad Institute Genome Sequencing Center for Infectious Disease"/>
            <person name="Wu L."/>
            <person name="Ma J."/>
        </authorList>
    </citation>
    <scope>NUCLEOTIDE SEQUENCE [LARGE SCALE GENOMIC DNA]</scope>
    <source>
        <strain evidence="18">JCM 15572</strain>
    </source>
</reference>
<dbReference type="InterPro" id="IPR001202">
    <property type="entry name" value="WW_dom"/>
</dbReference>
<keyword evidence="4" id="KW-0028">Amino-acid biosynthesis</keyword>
<evidence type="ECO:0000256" key="13">
    <source>
        <dbReference type="ARBA" id="ARBA00023291"/>
    </source>
</evidence>
<dbReference type="PROSITE" id="PS51278">
    <property type="entry name" value="GATASE_TYPE_2"/>
    <property type="match status" value="1"/>
</dbReference>
<comment type="cofactor">
    <cofactor evidence="1">
        <name>FMN</name>
        <dbReference type="ChEBI" id="CHEBI:58210"/>
    </cofactor>
</comment>
<dbReference type="InterPro" id="IPR036485">
    <property type="entry name" value="Glu_synth_asu_C_sf"/>
</dbReference>
<name>A0ABP4N1U4_9ACTN</name>
<feature type="domain" description="WW" evidence="15">
    <location>
        <begin position="315"/>
        <end position="350"/>
    </location>
</feature>
<evidence type="ECO:0000256" key="4">
    <source>
        <dbReference type="ARBA" id="ARBA00022605"/>
    </source>
</evidence>
<evidence type="ECO:0000259" key="16">
    <source>
        <dbReference type="PROSITE" id="PS51278"/>
    </source>
</evidence>
<evidence type="ECO:0000256" key="9">
    <source>
        <dbReference type="ARBA" id="ARBA00023002"/>
    </source>
</evidence>
<dbReference type="NCBIfam" id="NF008730">
    <property type="entry name" value="PRK11750.1"/>
    <property type="match status" value="1"/>
</dbReference>
<evidence type="ECO:0000256" key="2">
    <source>
        <dbReference type="ARBA" id="ARBA00001927"/>
    </source>
</evidence>
<organism evidence="17 18">
    <name type="scientific">Kribbella hippodromi</name>
    <dbReference type="NCBI Taxonomy" id="434347"/>
    <lineage>
        <taxon>Bacteria</taxon>
        <taxon>Bacillati</taxon>
        <taxon>Actinomycetota</taxon>
        <taxon>Actinomycetes</taxon>
        <taxon>Propionibacteriales</taxon>
        <taxon>Kribbellaceae</taxon>
        <taxon>Kribbella</taxon>
    </lineage>
</organism>
<evidence type="ECO:0000256" key="14">
    <source>
        <dbReference type="ARBA" id="ARBA00029440"/>
    </source>
</evidence>
<dbReference type="InterPro" id="IPR006982">
    <property type="entry name" value="Glu_synth_centr_N"/>
</dbReference>
<dbReference type="PANTHER" id="PTHR11938">
    <property type="entry name" value="FAD NADPH DEHYDROGENASE/OXIDOREDUCTASE"/>
    <property type="match status" value="1"/>
</dbReference>
<dbReference type="PANTHER" id="PTHR11938:SF133">
    <property type="entry name" value="GLUTAMATE SYNTHASE (NADH)"/>
    <property type="match status" value="1"/>
</dbReference>
<evidence type="ECO:0000256" key="1">
    <source>
        <dbReference type="ARBA" id="ARBA00001917"/>
    </source>
</evidence>
<dbReference type="Gene3D" id="3.20.20.70">
    <property type="entry name" value="Aldolase class I"/>
    <property type="match status" value="2"/>
</dbReference>
<evidence type="ECO:0000259" key="15">
    <source>
        <dbReference type="PROSITE" id="PS50020"/>
    </source>
</evidence>
<evidence type="ECO:0000256" key="11">
    <source>
        <dbReference type="ARBA" id="ARBA00023014"/>
    </source>
</evidence>
<dbReference type="Pfam" id="PF01645">
    <property type="entry name" value="Glu_synthase"/>
    <property type="match status" value="1"/>
</dbReference>
<keyword evidence="12" id="KW-0314">Glutamate biosynthesis</keyword>
<dbReference type="EMBL" id="BAAAPH010000002">
    <property type="protein sequence ID" value="GAA1554304.1"/>
    <property type="molecule type" value="Genomic_DNA"/>
</dbReference>
<accession>A0ABP4N1U4</accession>
<keyword evidence="5" id="KW-0285">Flavoprotein</keyword>
<dbReference type="Gene3D" id="2.160.20.60">
    <property type="entry name" value="Glutamate synthase, alpha subunit, C-terminal domain"/>
    <property type="match status" value="1"/>
</dbReference>
<keyword evidence="13" id="KW-0003">3Fe-4S</keyword>
<sequence>MFGSPPLFSRHRPSEGLYDGKHEHDACGVAFVATLTGEPSHDIVAKALTALRNLEHRGASGAEPDSGDGAGILIQVPDAYYRKVCEFELPVPHSYATGIAFLPADPDDAAKATQRIEELAAEEQLSVVGWRDVPTTPELLGSTARSVMPTFKQLFVAAKSGRVLGLALERMAFRLRKRAEKDTATYFPSLSSRTITYKGMLTTDQLDKFFPELTDPDLASAIGVVHSRFSTNTFPSWPLAHPYRYIAHNGEINTVQGNRNWMRAREALLASDVIPGDLEQLYPICTPGASDSASFDEVLELLHLGGRSLPHAMLMMIPEAWENAATMDPKRRAFYEFHSTVMEPWDGPASVVFSDGTKVGAVLDRNGLRPSRYWVTDDGLVVLASEAGVLDIDPATVTEKGRLEPGRIFLVDTGAHRIITDAEVKNALATEHPYDEWLHAGLIRFEDLHEREHVVHSHASVTRRQQVFGYTEEELRVILTPMAKSAAEPIGSMGTDTPIAVLSDRPRLLFDYFAQLFAQVTNPPLDAIREELVTSLSSSLGPESNLLNPSPASCRQVVIPFPVITNDELAKLRHINLDGDMPGLATTVLRGVYDVEGGGDALKARLDELCAEASAAIQDGARILVLSDRHSNADHAPIPSLLLTAAIHHHLVREKTRTQVGLVVEAGDVREVHHVALLMGYGAAAINPYLALESVEDLCRQGTYLPGIEPEQAVRNVVKSLGKGVLKVMSKMGVSTVASYTGAQIFEANGLAPELVEQYFTGTSSKLGGIGLDTLAEEVRRRHLRAYPADGILPAHRKLEIGGEYQWRREGEPHLFDPDTVFRLQHSTRTGRYDIFKQYTAKVDEQSERLMTLRGLFGFKSDRAPISIDEVEPVSAIVKRFSTGAMSYGSISAEAHTTLAIAMNRLGGKSNTGEGGEDADRLYDPERRSSIKQVASGRFGVTAEYLTNSDDIQIKMAQGAKPGEGGQLPGPKVYPWVASTRHSTPGVGLISPPPHHDIYSIEDLAQLIHDLKNANPAARIHVKLVSEVGVGTIAAGVSKAHADVVLISGHDGGTGAAPLTSLKHAGGPWELGLAETQQTLLLNGLRDRIVVQTDGQLKTGRDVVIAALLGAEEYGFATAPLVVSGCIMMRVCHLDTCPVGVATQNPVLRERFSGKPEFVVNFFEFIAEEVREYLAELGFRTLDEAIGHAEVLDIERAVDHWKADGLDLTPILHVPALPEGASRHQTVEQNHGLDKALDNELIRICAPALENGEPVRAQLAIRNVNRTVGTMLGHEITKRYRAAGLADGTIDLTFTGSAGNSFAAFVPRGVTLRLEGDANDYVGKGLSGGRVVIRPDRHARFDAADQIIAGNVIAYGATSGELFISGGAGQRFCVRNSGATAVVEAVGDHACEYMTGGRVVVLGAVGRNFAAGMSGGVAHVIDLDPALVNPELVDLHAVTTDESELLHDLVRRHFEETGSERAAKLLADWEAAGSRFTTVMPRDYARVLAAKAAAERDGLDEDATTRAMMEAI</sequence>
<protein>
    <submittedName>
        <fullName evidence="17">Glutamate synthase large subunit</fullName>
    </submittedName>
</protein>
<evidence type="ECO:0000256" key="6">
    <source>
        <dbReference type="ARBA" id="ARBA00022643"/>
    </source>
</evidence>
<dbReference type="InterPro" id="IPR002932">
    <property type="entry name" value="Glu_synthdom"/>
</dbReference>
<comment type="similarity">
    <text evidence="3">Belongs to the glutamate synthase family.</text>
</comment>
<evidence type="ECO:0000256" key="10">
    <source>
        <dbReference type="ARBA" id="ARBA00023004"/>
    </source>
</evidence>
<dbReference type="SUPFAM" id="SSF69336">
    <property type="entry name" value="Alpha subunit of glutamate synthase, C-terminal domain"/>
    <property type="match status" value="1"/>
</dbReference>
<dbReference type="InterPro" id="IPR002489">
    <property type="entry name" value="Glu_synth_asu_C"/>
</dbReference>
<dbReference type="CDD" id="cd00713">
    <property type="entry name" value="GltS"/>
    <property type="match status" value="1"/>
</dbReference>
<feature type="domain" description="Glutamine amidotransferase type-2" evidence="16">
    <location>
        <begin position="27"/>
        <end position="414"/>
    </location>
</feature>
<evidence type="ECO:0000256" key="7">
    <source>
        <dbReference type="ARBA" id="ARBA00022723"/>
    </source>
</evidence>
<gene>
    <name evidence="17" type="primary">gltB</name>
    <name evidence="17" type="ORF">GCM10009804_08970</name>
</gene>
<dbReference type="Pfam" id="PF01493">
    <property type="entry name" value="GXGXG"/>
    <property type="match status" value="1"/>
</dbReference>
<dbReference type="InterPro" id="IPR029055">
    <property type="entry name" value="Ntn_hydrolases_N"/>
</dbReference>
<dbReference type="Gene3D" id="3.60.20.10">
    <property type="entry name" value="Glutamine Phosphoribosylpyrophosphate, subunit 1, domain 1"/>
    <property type="match status" value="1"/>
</dbReference>
<keyword evidence="18" id="KW-1185">Reference proteome</keyword>